<proteinExistence type="predicted"/>
<organism evidence="2 3">
    <name type="scientific">Trichoderma aggressivum f. europaeum</name>
    <dbReference type="NCBI Taxonomy" id="173218"/>
    <lineage>
        <taxon>Eukaryota</taxon>
        <taxon>Fungi</taxon>
        <taxon>Dikarya</taxon>
        <taxon>Ascomycota</taxon>
        <taxon>Pezizomycotina</taxon>
        <taxon>Sordariomycetes</taxon>
        <taxon>Hypocreomycetidae</taxon>
        <taxon>Hypocreales</taxon>
        <taxon>Hypocreaceae</taxon>
        <taxon>Trichoderma</taxon>
    </lineage>
</organism>
<dbReference type="EMBL" id="JAWRVG010000047">
    <property type="protein sequence ID" value="KAK4064777.1"/>
    <property type="molecule type" value="Genomic_DNA"/>
</dbReference>
<keyword evidence="3" id="KW-1185">Reference proteome</keyword>
<feature type="region of interest" description="Disordered" evidence="1">
    <location>
        <begin position="242"/>
        <end position="343"/>
    </location>
</feature>
<evidence type="ECO:0000256" key="1">
    <source>
        <dbReference type="SAM" id="MobiDB-lite"/>
    </source>
</evidence>
<feature type="compositionally biased region" description="Polar residues" evidence="1">
    <location>
        <begin position="268"/>
        <end position="279"/>
    </location>
</feature>
<dbReference type="AlphaFoldDB" id="A0AAE1J2Z3"/>
<sequence length="418" mass="46489">MMTDARLAPREPSITGLKLEINEDRDTLNAVTADTDTALVSHEPSVTSLKPEIDDNDEGLPDAATAETTLTSREPSVAGIDLKQGVDQKLPNADIPNGTLVPRELTIASLDLGKDDQDFADGIACVQAYWEQASQMDENTQEQMRHLIITKQFALSLSARQTITKHRLYRGLTRKDETNTWPIFLMLKAMYKSLPQSYVHKLRAKGFVVDTVDHTSDYMAAYPDTIRPRVFDTDTRKGREYRGMWPSLKNTPTIYRKSRARNDKQPDSKQPNATATEATVKTKPATIAPRDTASNRATSPLLKPATIAASTCSTARQSDRRGKKRPAADPTGDIPTKRSSTREDDFEFDSVLMQMTLPGVPSGSTAKVDVEKEIADLKEEMAKMRQQTHMFMKVTADVVTSMKTEIEDLKEGIKALKK</sequence>
<evidence type="ECO:0000313" key="3">
    <source>
        <dbReference type="Proteomes" id="UP001273209"/>
    </source>
</evidence>
<dbReference type="GeneID" id="87923773"/>
<feature type="region of interest" description="Disordered" evidence="1">
    <location>
        <begin position="43"/>
        <end position="62"/>
    </location>
</feature>
<dbReference type="RefSeq" id="XP_062752086.1">
    <property type="nucleotide sequence ID" value="XM_062903868.1"/>
</dbReference>
<dbReference type="Proteomes" id="UP001273209">
    <property type="component" value="Unassembled WGS sequence"/>
</dbReference>
<comment type="caution">
    <text evidence="2">The sequence shown here is derived from an EMBL/GenBank/DDBJ whole genome shotgun (WGS) entry which is preliminary data.</text>
</comment>
<gene>
    <name evidence="2" type="ORF">Triagg1_8964</name>
</gene>
<name>A0AAE1J2Z3_9HYPO</name>
<reference evidence="2" key="1">
    <citation type="submission" date="2023-11" db="EMBL/GenBank/DDBJ databases">
        <title>The genome sequences of three competitors of mushroom-forming fungi.</title>
        <authorList>
            <person name="Beijen E."/>
            <person name="Ohm R.A."/>
        </authorList>
    </citation>
    <scope>NUCLEOTIDE SEQUENCE</scope>
    <source>
        <strain evidence="2">CBS 100526</strain>
    </source>
</reference>
<accession>A0AAE1J2Z3</accession>
<protein>
    <submittedName>
        <fullName evidence="2">Uncharacterized protein</fullName>
    </submittedName>
</protein>
<evidence type="ECO:0000313" key="2">
    <source>
        <dbReference type="EMBL" id="KAK4064777.1"/>
    </source>
</evidence>